<proteinExistence type="predicted"/>
<dbReference type="EMBL" id="QPFP01000012">
    <property type="protein sequence ID" value="TEB33578.1"/>
    <property type="molecule type" value="Genomic_DNA"/>
</dbReference>
<sequence>PKFGICCDSGQVQLPLLHRPPQPLYQLFTEDTAQAKEFRDNIWKYNRAFAFTSLQVREDHSINNGRGPPVFRIFGELCHRGGPLEPRQGQRPTYAQLYIYDPQEALDNRAQMNTDLNPDTLRDLQNVIIRHNRYVQVFEHAWEVMNRRGNEGVGEGSVVVALRPAPDQPGVHRRRRNLPTASEVAVIICDSNGEEPGPRDVVLHLRGGGLYHISDLHPL</sequence>
<feature type="non-terminal residue" evidence="1">
    <location>
        <position position="1"/>
    </location>
</feature>
<accession>A0A4Y7TI22</accession>
<evidence type="ECO:0008006" key="3">
    <source>
        <dbReference type="Google" id="ProtNLM"/>
    </source>
</evidence>
<gene>
    <name evidence="1" type="ORF">FA13DRAFT_1597258</name>
</gene>
<protein>
    <recommendedName>
        <fullName evidence="3">Helitron helicase-like domain-containing protein</fullName>
    </recommendedName>
</protein>
<evidence type="ECO:0000313" key="2">
    <source>
        <dbReference type="Proteomes" id="UP000298030"/>
    </source>
</evidence>
<keyword evidence="2" id="KW-1185">Reference proteome</keyword>
<comment type="caution">
    <text evidence="1">The sequence shown here is derived from an EMBL/GenBank/DDBJ whole genome shotgun (WGS) entry which is preliminary data.</text>
</comment>
<dbReference type="PANTHER" id="PTHR45786">
    <property type="entry name" value="DNA BINDING PROTEIN-LIKE"/>
    <property type="match status" value="1"/>
</dbReference>
<evidence type="ECO:0000313" key="1">
    <source>
        <dbReference type="EMBL" id="TEB33578.1"/>
    </source>
</evidence>
<dbReference type="AlphaFoldDB" id="A0A4Y7TI22"/>
<dbReference type="PANTHER" id="PTHR45786:SF74">
    <property type="entry name" value="ATP-DEPENDENT DNA HELICASE"/>
    <property type="match status" value="1"/>
</dbReference>
<name>A0A4Y7TI22_COPMI</name>
<dbReference type="STRING" id="71717.A0A4Y7TI22"/>
<organism evidence="1 2">
    <name type="scientific">Coprinellus micaceus</name>
    <name type="common">Glistening ink-cap mushroom</name>
    <name type="synonym">Coprinus micaceus</name>
    <dbReference type="NCBI Taxonomy" id="71717"/>
    <lineage>
        <taxon>Eukaryota</taxon>
        <taxon>Fungi</taxon>
        <taxon>Dikarya</taxon>
        <taxon>Basidiomycota</taxon>
        <taxon>Agaricomycotina</taxon>
        <taxon>Agaricomycetes</taxon>
        <taxon>Agaricomycetidae</taxon>
        <taxon>Agaricales</taxon>
        <taxon>Agaricineae</taxon>
        <taxon>Psathyrellaceae</taxon>
        <taxon>Coprinellus</taxon>
    </lineage>
</organism>
<reference evidence="1 2" key="1">
    <citation type="journal article" date="2019" name="Nat. Ecol. Evol.">
        <title>Megaphylogeny resolves global patterns of mushroom evolution.</title>
        <authorList>
            <person name="Varga T."/>
            <person name="Krizsan K."/>
            <person name="Foldi C."/>
            <person name="Dima B."/>
            <person name="Sanchez-Garcia M."/>
            <person name="Sanchez-Ramirez S."/>
            <person name="Szollosi G.J."/>
            <person name="Szarkandi J.G."/>
            <person name="Papp V."/>
            <person name="Albert L."/>
            <person name="Andreopoulos W."/>
            <person name="Angelini C."/>
            <person name="Antonin V."/>
            <person name="Barry K.W."/>
            <person name="Bougher N.L."/>
            <person name="Buchanan P."/>
            <person name="Buyck B."/>
            <person name="Bense V."/>
            <person name="Catcheside P."/>
            <person name="Chovatia M."/>
            <person name="Cooper J."/>
            <person name="Damon W."/>
            <person name="Desjardin D."/>
            <person name="Finy P."/>
            <person name="Geml J."/>
            <person name="Haridas S."/>
            <person name="Hughes K."/>
            <person name="Justo A."/>
            <person name="Karasinski D."/>
            <person name="Kautmanova I."/>
            <person name="Kiss B."/>
            <person name="Kocsube S."/>
            <person name="Kotiranta H."/>
            <person name="LaButti K.M."/>
            <person name="Lechner B.E."/>
            <person name="Liimatainen K."/>
            <person name="Lipzen A."/>
            <person name="Lukacs Z."/>
            <person name="Mihaltcheva S."/>
            <person name="Morgado L.N."/>
            <person name="Niskanen T."/>
            <person name="Noordeloos M.E."/>
            <person name="Ohm R.A."/>
            <person name="Ortiz-Santana B."/>
            <person name="Ovrebo C."/>
            <person name="Racz N."/>
            <person name="Riley R."/>
            <person name="Savchenko A."/>
            <person name="Shiryaev A."/>
            <person name="Soop K."/>
            <person name="Spirin V."/>
            <person name="Szebenyi C."/>
            <person name="Tomsovsky M."/>
            <person name="Tulloss R.E."/>
            <person name="Uehling J."/>
            <person name="Grigoriev I.V."/>
            <person name="Vagvolgyi C."/>
            <person name="Papp T."/>
            <person name="Martin F.M."/>
            <person name="Miettinen O."/>
            <person name="Hibbett D.S."/>
            <person name="Nagy L.G."/>
        </authorList>
    </citation>
    <scope>NUCLEOTIDE SEQUENCE [LARGE SCALE GENOMIC DNA]</scope>
    <source>
        <strain evidence="1 2">FP101781</strain>
    </source>
</reference>
<feature type="non-terminal residue" evidence="1">
    <location>
        <position position="219"/>
    </location>
</feature>
<dbReference type="Proteomes" id="UP000298030">
    <property type="component" value="Unassembled WGS sequence"/>
</dbReference>
<dbReference type="OrthoDB" id="2272314at2759"/>